<feature type="compositionally biased region" description="Low complexity" evidence="9">
    <location>
        <begin position="1720"/>
        <end position="1738"/>
    </location>
</feature>
<feature type="compositionally biased region" description="Polar residues" evidence="9">
    <location>
        <begin position="1300"/>
        <end position="1313"/>
    </location>
</feature>
<dbReference type="InterPro" id="IPR006207">
    <property type="entry name" value="Cys_knot_C"/>
</dbReference>
<dbReference type="InterPro" id="IPR002919">
    <property type="entry name" value="TIL_dom"/>
</dbReference>
<dbReference type="SUPFAM" id="SSF57567">
    <property type="entry name" value="Serine protease inhibitors"/>
    <property type="match status" value="3"/>
</dbReference>
<evidence type="ECO:0008006" key="16">
    <source>
        <dbReference type="Google" id="ProtNLM"/>
    </source>
</evidence>
<dbReference type="PANTHER" id="PTHR11339">
    <property type="entry name" value="EXTRACELLULAR MATRIX GLYCOPROTEIN RELATED"/>
    <property type="match status" value="1"/>
</dbReference>
<feature type="compositionally biased region" description="Low complexity" evidence="9">
    <location>
        <begin position="1860"/>
        <end position="1891"/>
    </location>
</feature>
<sequence length="2707" mass="292997">TGLFLLLLSMLCSGIENEEMKMLLAKSVQYTFTTFCEFAAFNSAHNGQVCSTWGQFHYKTFDGDIYYFPGTCNYVFASHCNAAYEDFNIQIRLQSLMMAICQLYTLKKSHMSLCFELHIQVIVKLGLTLLWNEKDSLMLELDKKYANQTCGLCGDFNGIPQYNEFFSNGAEITTLQFGNMQKMNGPTEECEDPTPELCQHVLTGSSFFQCNAVVGVNDYIESCVQDLCLCKQEDITSCLCDTFAEYSRQCAHAGGEPQNWRSPDLCPMECSSNMQYQECESPCTDTCSNSERSQLCEDHCVDGCFCPPGTVYDDIDNAGCIPHEQCSCVYNGKSYAPGTTYSDNCRSCSCIGGQWNCIELPCPGICSVEGGSHISTFDKKRYNVHGDCVYVLSKANDTFSVLGELRKCGLTETETCLKMVALNINGDQTVIAALNLIRMVSSLSIANVTIFRPSSFFIIVHTNVGLQLVIQLVPTMQLYIHVDPSFKGRTCGLCGNFDKRQMDDFTAISGVVEGTASAFANTWKTQAACPNIKQSFEDPCTLSIENGRSEDCMCAALSSYVRACAAEKVELPGWRTNVCCKYTTSCPKSLNYSYSISSCQPTCRSLSEPDVTCNVKFVPVDGCTCESGTYMDDYGKCVPANKCPCYYKGTSILSGLPVLWYPCLSFHLLHIFSPFALLVCVAPMVYFNCRNATAGQTGAECQKSCQTLDMHCCVSGCMCPAGLVSDGKGGCIAMEECPCIHNDATYQPGEKIKVNCNTCVCKNRMWECTKDRCLGTCAVYGDGHYITFDDKRYIFNGKCEYTLVQDHCGQNNSAPGTFRVITENVPCGTTGTTCSKSIKVFFGNYDLILSEERHELIQRGDGGQVPYKIRYMGMYLVIEANNGLILLWDKKTSVFIKLRDDFKGQVCGLCGNYDGNGMNDFTTRSQSVVSDVLEFGNSWKVSPTCPEAKCTKDPCFKNPYRKSWAQKQCSIINSKAFAACHSQVEPTRYYEACVTDSCACDTGGDCECFCTAVAAYAQACSEFGVCISWRTPSFCPMFCDYYNDERECEWHYKPCGAPCMKTCRNPSGRCHYQLPGCYPHCPADRPYFNEDEMTCVDVCGCYDDQGNYHPLGKTFDSRKTCQSWFLCCLYTPCGASTYTPITSRKPETTPATPEITTAGSRTTSKVTGGITTTLAPLVTITPGSTTTGCQPKCQWTSWFSFHTPSSDPGDGDREDIKSIQASGGTICEHPQKVECRGVDYPELSASELGQDMICDIDTGLLCENAKQRGKYKICYDYEMRALCCDYKHCETTPAPLVTTSATTTEAPGSTVGKSTAPASSTGSTPPPVVHTTTESTTLVSPTPGVTTGKPTTTETPGSTAGKSTAPAFSTGSTPPPVVFTTTESTTLVPTTPGVTTRKPTTTTHSTPLSTLPLTTPGSVSTAAVSTGVVPTVTATTLQSTPVSKPSSTIPTTGTTAQTPPGLLTTTTTLAPLVTTTPGSTTTGCQPKCQWTSWFSFHTPSSDPGDGDREDIKSIQASGGTICEHPQKVECRGVDYPELSASELGQDMICDIDTGLLCENAKQRGKYKICYDYEMRALCCDYKHCETTPAATTTEAPGSTVGKSTAPASSTGSTPPPVVHTTTESTTLVSTTPGVTTGNTAPASSTGSTPPPVVFTTTESTTLVPTTPRVTTRKPTTTTHSTPLSTLPLTTPGSVSTAAVSTGVVPTVTATTLQSTPVSKPSSTIPTTGTTAQTPPGLLTTTTTLAPLVTTTLESTSTVCLPKCNWTSWYDLHRPTSSPDDGDIENFETIRKAGGNVCKHPQDIECRAENHPDVSLYLLGQEVQCNLHVGLLCENSKQTDKMCYNFQVRYQCCEYKPCHPSTTPLSTPAASTTEKPGSTAGKSTTPASSTGSTPPPIVFTTTQSSTLVSTTPGVTIVKPTTTETPGSTAGKSTAPASSTGSTPPPIVFTTTESTTLVSATPGVTTGKPTTTETPGSTAGKSTTPASSTASTPPPIVVTTTQSTTLVSTTPGITTGKPMTTIPLSTPGSISTSSITSGVASTVSTTSLPSTHVSKPVSTISTTGITVETATVPTRVTSIPSTTGTTTVTLSRTTPCFCRVPGFSKGLFSPGEFLLMNLKSREVIYNRTDSSGCSFYAVCNRSCEIEVFQGPFTTAGTPPSPSPTTVVPSTGVYTTAAVSTPTTPVTGCPDIDPPRKTNETWMFNNCTVATCEGNNKIVLKPQPPVEKTVCVSGLPPIKIVDKDGCVERYECECICTGWDANYVTFDGTYYTFYDNCTYILVKEIVNIHGNLSVLLDNYFCDVTNNQPCSRAIIVNYNSMEVVNDAVLWKTLNPPDLYSFASFVLLFQIFFNHEPVNGDFTKYGISVTSTGTVMSVEIPALQAFISFNGLTFSVKLPFDLFQHNTEGQCGVCSNDKTDDCRLPNGHEASSCTEMASYWKTYDKNKPHCYGVPTTSPPTTTPHEPRTTTPAPTPCTTPSPLCELIVSDVFEECHKVLPPRIYYEDCLLEACQSSNDSVPCYNLEIYASLCIAKGVCTDWRNMTLGKCRKWKTTNCQECICDPLTESVQCKPQTCVSSEPPKCEKEGFVPVPVLTPKDPCCPELQCSTYLHVLFIDSQCQSIQFCPLLIKQFVLLWLLLLWLRGKHRHPDSITCWYSSEANAMQRECTCCQELKSHRRKVTLTCQDGKIIDYDYIYVDECQCMTACIPQSKI</sequence>
<dbReference type="InterPro" id="IPR001007">
    <property type="entry name" value="VWF_dom"/>
</dbReference>
<keyword evidence="3 10" id="KW-0732">Signal</keyword>
<dbReference type="PROSITE" id="PS50184">
    <property type="entry name" value="VWFC_2"/>
    <property type="match status" value="1"/>
</dbReference>
<feature type="domain" description="VWFD" evidence="13">
    <location>
        <begin position="364"/>
        <end position="530"/>
    </location>
</feature>
<reference evidence="14" key="3">
    <citation type="submission" date="2025-09" db="UniProtKB">
        <authorList>
            <consortium name="Ensembl"/>
        </authorList>
    </citation>
    <scope>IDENTIFICATION</scope>
</reference>
<dbReference type="Pfam" id="PF00094">
    <property type="entry name" value="VWD"/>
    <property type="match status" value="5"/>
</dbReference>
<keyword evidence="2" id="KW-0964">Secreted</keyword>
<dbReference type="PROSITE" id="PS01225">
    <property type="entry name" value="CTCK_2"/>
    <property type="match status" value="1"/>
</dbReference>
<dbReference type="Proteomes" id="UP000472272">
    <property type="component" value="Chromosome 1"/>
</dbReference>
<feature type="region of interest" description="Disordered" evidence="9">
    <location>
        <begin position="1300"/>
        <end position="1417"/>
    </location>
</feature>
<feature type="compositionally biased region" description="Low complexity" evidence="9">
    <location>
        <begin position="1603"/>
        <end position="1692"/>
    </location>
</feature>
<feature type="compositionally biased region" description="Low complexity" evidence="9">
    <location>
        <begin position="1448"/>
        <end position="1460"/>
    </location>
</feature>
<keyword evidence="7" id="KW-0325">Glycoprotein</keyword>
<dbReference type="SMART" id="SM00215">
    <property type="entry name" value="VWC_out"/>
    <property type="match status" value="2"/>
</dbReference>
<evidence type="ECO:0000256" key="6">
    <source>
        <dbReference type="ARBA" id="ARBA00023157"/>
    </source>
</evidence>
<evidence type="ECO:0000256" key="1">
    <source>
        <dbReference type="ARBA" id="ARBA00004613"/>
    </source>
</evidence>
<feature type="region of interest" description="Disordered" evidence="9">
    <location>
        <begin position="1144"/>
        <end position="1163"/>
    </location>
</feature>
<feature type="compositionally biased region" description="Low complexity" evidence="9">
    <location>
        <begin position="1925"/>
        <end position="1940"/>
    </location>
</feature>
<dbReference type="OMA" id="CTMATCE"/>
<dbReference type="Pfam" id="PF13330">
    <property type="entry name" value="Mucin2_WxxW"/>
    <property type="match status" value="3"/>
</dbReference>
<dbReference type="InterPro" id="IPR050780">
    <property type="entry name" value="Mucin_vWF_Thrombospondin_sf"/>
</dbReference>
<dbReference type="InterPro" id="IPR025155">
    <property type="entry name" value="WxxW_domain"/>
</dbReference>
<dbReference type="Pfam" id="PF25962">
    <property type="entry name" value="TIL_OTOGL_Mucin"/>
    <property type="match status" value="1"/>
</dbReference>
<reference evidence="14" key="2">
    <citation type="submission" date="2025-08" db="UniProtKB">
        <authorList>
            <consortium name="Ensembl"/>
        </authorList>
    </citation>
    <scope>IDENTIFICATION</scope>
</reference>
<evidence type="ECO:0000256" key="7">
    <source>
        <dbReference type="ARBA" id="ARBA00023180"/>
    </source>
</evidence>
<feature type="compositionally biased region" description="Low complexity" evidence="9">
    <location>
        <begin position="1899"/>
        <end position="1910"/>
    </location>
</feature>
<feature type="compositionally biased region" description="Low complexity" evidence="9">
    <location>
        <begin position="2457"/>
        <end position="2466"/>
    </location>
</feature>
<evidence type="ECO:0000256" key="8">
    <source>
        <dbReference type="PROSITE-ProRule" id="PRU00039"/>
    </source>
</evidence>
<feature type="signal peptide" evidence="10">
    <location>
        <begin position="1"/>
        <end position="17"/>
    </location>
</feature>
<feature type="domain" description="VWFD" evidence="13">
    <location>
        <begin position="1"/>
        <end position="191"/>
    </location>
</feature>
<comment type="caution">
    <text evidence="8">Lacks conserved residue(s) required for the propagation of feature annotation.</text>
</comment>
<evidence type="ECO:0000313" key="14">
    <source>
        <dbReference type="Ensembl" id="ENSPMRP00000008859.1"/>
    </source>
</evidence>
<feature type="region of interest" description="Disordered" evidence="9">
    <location>
        <begin position="1438"/>
        <end position="1460"/>
    </location>
</feature>
<feature type="compositionally biased region" description="Low complexity" evidence="9">
    <location>
        <begin position="1378"/>
        <end position="1417"/>
    </location>
</feature>
<evidence type="ECO:0000259" key="12">
    <source>
        <dbReference type="PROSITE" id="PS50184"/>
    </source>
</evidence>
<dbReference type="SMART" id="SM00216">
    <property type="entry name" value="VWD"/>
    <property type="match status" value="4"/>
</dbReference>
<feature type="domain" description="VWFD" evidence="13">
    <location>
        <begin position="775"/>
        <end position="946"/>
    </location>
</feature>
<evidence type="ECO:0000256" key="9">
    <source>
        <dbReference type="SAM" id="MobiDB-lite"/>
    </source>
</evidence>
<dbReference type="FunFam" id="2.10.25.10:FF:000674">
    <property type="entry name" value="Mucin-2"/>
    <property type="match status" value="1"/>
</dbReference>
<evidence type="ECO:0000256" key="2">
    <source>
        <dbReference type="ARBA" id="ARBA00022525"/>
    </source>
</evidence>
<dbReference type="Pfam" id="PF08742">
    <property type="entry name" value="C8"/>
    <property type="match status" value="4"/>
</dbReference>
<feature type="domain" description="VWFC" evidence="12">
    <location>
        <begin position="2530"/>
        <end position="2602"/>
    </location>
</feature>
<keyword evidence="15" id="KW-1185">Reference proteome</keyword>
<feature type="region of interest" description="Disordered" evidence="9">
    <location>
        <begin position="1713"/>
        <end position="1738"/>
    </location>
</feature>
<feature type="region of interest" description="Disordered" evidence="9">
    <location>
        <begin position="1860"/>
        <end position="2030"/>
    </location>
</feature>
<dbReference type="GeneTree" id="ENSGT00940000156076"/>
<proteinExistence type="predicted"/>
<organism evidence="14 15">
    <name type="scientific">Podarcis muralis</name>
    <name type="common">Wall lizard</name>
    <name type="synonym">Lacerta muralis</name>
    <dbReference type="NCBI Taxonomy" id="64176"/>
    <lineage>
        <taxon>Eukaryota</taxon>
        <taxon>Metazoa</taxon>
        <taxon>Chordata</taxon>
        <taxon>Craniata</taxon>
        <taxon>Vertebrata</taxon>
        <taxon>Euteleostomi</taxon>
        <taxon>Lepidosauria</taxon>
        <taxon>Squamata</taxon>
        <taxon>Bifurcata</taxon>
        <taxon>Unidentata</taxon>
        <taxon>Episquamata</taxon>
        <taxon>Laterata</taxon>
        <taxon>Lacertibaenia</taxon>
        <taxon>Lacertidae</taxon>
        <taxon>Podarcis</taxon>
    </lineage>
</organism>
<dbReference type="Gene3D" id="2.10.25.10">
    <property type="entry name" value="Laminin"/>
    <property type="match status" value="2"/>
</dbReference>
<evidence type="ECO:0000256" key="10">
    <source>
        <dbReference type="SAM" id="SignalP"/>
    </source>
</evidence>
<keyword evidence="6" id="KW-1015">Disulfide bond</keyword>
<feature type="domain" description="VWFD" evidence="13">
    <location>
        <begin position="2249"/>
        <end position="2446"/>
    </location>
</feature>
<dbReference type="SMART" id="SM00041">
    <property type="entry name" value="CT"/>
    <property type="match status" value="1"/>
</dbReference>
<dbReference type="InterPro" id="IPR001846">
    <property type="entry name" value="VWF_type-D"/>
</dbReference>
<evidence type="ECO:0000313" key="15">
    <source>
        <dbReference type="Proteomes" id="UP000472272"/>
    </source>
</evidence>
<dbReference type="SMART" id="SM00832">
    <property type="entry name" value="C8"/>
    <property type="match status" value="4"/>
</dbReference>
<feature type="region of interest" description="Disordered" evidence="9">
    <location>
        <begin position="2450"/>
        <end position="2470"/>
    </location>
</feature>
<dbReference type="GO" id="GO:0031012">
    <property type="term" value="C:extracellular matrix"/>
    <property type="evidence" value="ECO:0007669"/>
    <property type="project" value="TreeGrafter"/>
</dbReference>
<dbReference type="PROSITE" id="PS01185">
    <property type="entry name" value="CTCK_1"/>
    <property type="match status" value="1"/>
</dbReference>
<feature type="compositionally biased region" description="Low complexity" evidence="9">
    <location>
        <begin position="1314"/>
        <end position="1361"/>
    </location>
</feature>
<dbReference type="PANTHER" id="PTHR11339:SF408">
    <property type="entry name" value="MUCIN-5B"/>
    <property type="match status" value="1"/>
</dbReference>
<feature type="compositionally biased region" description="Low complexity" evidence="9">
    <location>
        <begin position="1948"/>
        <end position="2010"/>
    </location>
</feature>
<feature type="compositionally biased region" description="Low complexity" evidence="9">
    <location>
        <begin position="2018"/>
        <end position="2030"/>
    </location>
</feature>
<dbReference type="InterPro" id="IPR014853">
    <property type="entry name" value="VWF/SSPO/ZAN-like_Cys-rich_dom"/>
</dbReference>
<dbReference type="SUPFAM" id="SSF57603">
    <property type="entry name" value="FnI-like domain"/>
    <property type="match status" value="1"/>
</dbReference>
<name>A0A670IB07_PODMU</name>
<evidence type="ECO:0000259" key="11">
    <source>
        <dbReference type="PROSITE" id="PS01225"/>
    </source>
</evidence>
<reference evidence="14 15" key="1">
    <citation type="journal article" date="2019" name="Proc. Natl. Acad. Sci. U.S.A.">
        <title>Regulatory changes in pterin and carotenoid genes underlie balanced color polymorphisms in the wall lizard.</title>
        <authorList>
            <person name="Andrade P."/>
            <person name="Pinho C."/>
            <person name="Perez I de Lanuza G."/>
            <person name="Afonso S."/>
            <person name="Brejcha J."/>
            <person name="Rubin C.J."/>
            <person name="Wallerman O."/>
            <person name="Pereira P."/>
            <person name="Sabatino S.J."/>
            <person name="Bellati A."/>
            <person name="Pellitteri-Rosa D."/>
            <person name="Bosakova Z."/>
            <person name="Bunikis I."/>
            <person name="Carretero M.A."/>
            <person name="Feiner N."/>
            <person name="Marsik P."/>
            <person name="Pauperio F."/>
            <person name="Salvi D."/>
            <person name="Soler L."/>
            <person name="While G.M."/>
            <person name="Uller T."/>
            <person name="Font E."/>
            <person name="Andersson L."/>
            <person name="Carneiro M."/>
        </authorList>
    </citation>
    <scope>NUCLEOTIDE SEQUENCE</scope>
</reference>
<protein>
    <recommendedName>
        <fullName evidence="16">Mucin 5B, oligomeric mucus/gel-forming</fullName>
    </recommendedName>
</protein>
<dbReference type="Pfam" id="PF01826">
    <property type="entry name" value="TIL"/>
    <property type="match status" value="2"/>
</dbReference>
<feature type="chain" id="PRO_5025621443" description="Mucin 5B, oligomeric mucus/gel-forming" evidence="10">
    <location>
        <begin position="18"/>
        <end position="2707"/>
    </location>
</feature>
<dbReference type="CDD" id="cd19941">
    <property type="entry name" value="TIL"/>
    <property type="match status" value="3"/>
</dbReference>
<dbReference type="InterPro" id="IPR058753">
    <property type="entry name" value="TIL_OTOGL_Mucin"/>
</dbReference>
<comment type="subcellular location">
    <subcellularLocation>
        <location evidence="1">Secreted</location>
    </subcellularLocation>
</comment>
<keyword evidence="5" id="KW-0186">Copper</keyword>
<dbReference type="InterPro" id="IPR036084">
    <property type="entry name" value="Ser_inhib-like_sf"/>
</dbReference>
<feature type="compositionally biased region" description="Low complexity" evidence="9">
    <location>
        <begin position="1148"/>
        <end position="1163"/>
    </location>
</feature>
<evidence type="ECO:0000256" key="5">
    <source>
        <dbReference type="ARBA" id="ARBA00023008"/>
    </source>
</evidence>
<dbReference type="GO" id="GO:0005615">
    <property type="term" value="C:extracellular space"/>
    <property type="evidence" value="ECO:0007669"/>
    <property type="project" value="TreeGrafter"/>
</dbReference>
<keyword evidence="4" id="KW-0677">Repeat</keyword>
<dbReference type="FunFam" id="2.10.25.10:FF:000153">
    <property type="entry name" value="MUC5B isoform 1"/>
    <property type="match status" value="1"/>
</dbReference>
<feature type="domain" description="CTCK" evidence="11">
    <location>
        <begin position="2578"/>
        <end position="2702"/>
    </location>
</feature>
<accession>A0A670IB07</accession>
<feature type="region of interest" description="Disordered" evidence="9">
    <location>
        <begin position="1590"/>
        <end position="1692"/>
    </location>
</feature>
<feature type="compositionally biased region" description="Polar residues" evidence="9">
    <location>
        <begin position="1438"/>
        <end position="1447"/>
    </location>
</feature>
<dbReference type="PROSITE" id="PS51233">
    <property type="entry name" value="VWFD"/>
    <property type="match status" value="4"/>
</dbReference>
<evidence type="ECO:0000259" key="13">
    <source>
        <dbReference type="PROSITE" id="PS51233"/>
    </source>
</evidence>
<evidence type="ECO:0000256" key="4">
    <source>
        <dbReference type="ARBA" id="ARBA00022737"/>
    </source>
</evidence>
<dbReference type="Ensembl" id="ENSPMRT00000009465.1">
    <property type="protein sequence ID" value="ENSPMRP00000008859.1"/>
    <property type="gene ID" value="ENSPMRG00000005915.1"/>
</dbReference>
<evidence type="ECO:0000256" key="3">
    <source>
        <dbReference type="ARBA" id="ARBA00022729"/>
    </source>
</evidence>